<name>B0VL61_ACIBS</name>
<dbReference type="EMBL" id="CU468230">
    <property type="protein sequence ID" value="CAP02329.1"/>
    <property type="molecule type" value="Genomic_DNA"/>
</dbReference>
<proteinExistence type="predicted"/>
<organism evidence="1 2">
    <name type="scientific">Acinetobacter baumannii (strain SDF)</name>
    <dbReference type="NCBI Taxonomy" id="509170"/>
    <lineage>
        <taxon>Bacteria</taxon>
        <taxon>Pseudomonadati</taxon>
        <taxon>Pseudomonadota</taxon>
        <taxon>Gammaproteobacteria</taxon>
        <taxon>Moraxellales</taxon>
        <taxon>Moraxellaceae</taxon>
        <taxon>Acinetobacter</taxon>
        <taxon>Acinetobacter calcoaceticus/baumannii complex</taxon>
    </lineage>
</organism>
<dbReference type="HOGENOM" id="CLU_018525_0_0_6"/>
<sequence length="727" mass="78636">MTTASNHPTRRDILKWFTGIPFLPLGAMATAATLAGCNDSDNDSSIVTPSKPINFKNATFTSMPAPSTVADIATTACASKLAISWEDGSKTEYQLAYKPFFLTGTEVPDGKGGKVIAGGYYDINNKPIIDKSVAGKERQFFSDCPDGSSLISFKQATGKDFTDADKKALGVTGNPVFHVVQFEYLSKDQNGGDTYGKLSSPIAVLTLDQDPKTGHLTLIKYHNVDTSSAHGLWITCGASLSPWGTHLSSEEYEPDAFDQKLGQSLSTLKAFSKNIYGDENIANPYNYGHLPEITVNADGTGRVTKHYCLGRISHELVQVFPDNRTVLMGDDYTNGGLFMFVADKEKDLSAGTLYVAKYTTILSDTTTGQISWIRLGHATSAEIENLIKSGIKGTDIFESVLQIAKYPSDATTAEKEAIIDAGDKGTPEQQALAKAAKERLKLQQAAQKAELEAQGFKFTYLSKTGVYLKLKDNSDRTKLAAAFLETHRYAAYMGASMALTKNEGTTVNIADKKAYSALANIVDSMVEGGSGYLAEHNVKFPKITAGGILEHTLTGGQKDSSNIAINSEWVPGQSNLLIKGKDISFDSLGNTADPEQIASPDNLKFSEKLRTLFIGEDSGNHLNNFLWAYSVDTKQLIRILSTPAGAESTGLHAVDEVNGWTYIMSNFQHPGDEWNRFYKEKDGVRTGISADLLAQIDTAINTNYSNKFAAAVGYITADPIAPSVVKK</sequence>
<gene>
    <name evidence="1" type="ordered locus">ABSDF3043</name>
</gene>
<dbReference type="Pfam" id="PF05787">
    <property type="entry name" value="PhoX"/>
    <property type="match status" value="1"/>
</dbReference>
<dbReference type="Proteomes" id="UP000001741">
    <property type="component" value="Chromosome"/>
</dbReference>
<dbReference type="AlphaFoldDB" id="B0VL61"/>
<dbReference type="BioCyc" id="ABAU509170:GCL9-2515-MONOMER"/>
<reference evidence="1 2" key="1">
    <citation type="journal article" date="2008" name="PLoS ONE">
        <title>Comparative analysis of Acinetobacters: three genomes for three lifestyles.</title>
        <authorList>
            <person name="Vallenet D."/>
            <person name="Nordmann P."/>
            <person name="Barbe V."/>
            <person name="Poirel L."/>
            <person name="Mangenot S."/>
            <person name="Bataille E."/>
            <person name="Dossat C."/>
            <person name="Gas S."/>
            <person name="Kreimeyer A."/>
            <person name="Lenoble P."/>
            <person name="Oztas S."/>
            <person name="Poulain J."/>
            <person name="Segurens B."/>
            <person name="Robert C."/>
            <person name="Abergel C."/>
            <person name="Claverie J.M."/>
            <person name="Raoult D."/>
            <person name="Medigue C."/>
            <person name="Weissenbach J."/>
            <person name="Cruveiller S."/>
        </authorList>
    </citation>
    <scope>NUCLEOTIDE SEQUENCE [LARGE SCALE GENOMIC DNA]</scope>
    <source>
        <strain evidence="1 2">SDF</strain>
    </source>
</reference>
<dbReference type="PANTHER" id="PTHR35399">
    <property type="entry name" value="SLR8030 PROTEIN"/>
    <property type="match status" value="1"/>
</dbReference>
<evidence type="ECO:0000313" key="1">
    <source>
        <dbReference type="EMBL" id="CAP02329.1"/>
    </source>
</evidence>
<dbReference type="PANTHER" id="PTHR35399:SF2">
    <property type="entry name" value="DUF839 DOMAIN-CONTAINING PROTEIN"/>
    <property type="match status" value="1"/>
</dbReference>
<accession>B0VL61</accession>
<evidence type="ECO:0000313" key="2">
    <source>
        <dbReference type="Proteomes" id="UP000001741"/>
    </source>
</evidence>
<dbReference type="KEGG" id="abm:ABSDF3043"/>
<protein>
    <submittedName>
        <fullName evidence="1">Phosphatase alkaline phosphatase</fullName>
    </submittedName>
</protein>
<dbReference type="InterPro" id="IPR008557">
    <property type="entry name" value="PhoX"/>
</dbReference>